<feature type="domain" description="Bacterial sugar transferase" evidence="3">
    <location>
        <begin position="7"/>
        <end position="181"/>
    </location>
</feature>
<dbReference type="RefSeq" id="WP_090406153.1">
    <property type="nucleotide sequence ID" value="NZ_FNDQ01000004.1"/>
</dbReference>
<accession>A0A1G8CIX9</accession>
<proteinExistence type="inferred from homology"/>
<dbReference type="STRING" id="702745.SAMN05421818_10473"/>
<evidence type="ECO:0000259" key="3">
    <source>
        <dbReference type="Pfam" id="PF02397"/>
    </source>
</evidence>
<dbReference type="GO" id="GO:0016780">
    <property type="term" value="F:phosphotransferase activity, for other substituted phosphate groups"/>
    <property type="evidence" value="ECO:0007669"/>
    <property type="project" value="TreeGrafter"/>
</dbReference>
<keyword evidence="5" id="KW-1185">Reference proteome</keyword>
<keyword evidence="2" id="KW-1133">Transmembrane helix</keyword>
<evidence type="ECO:0000256" key="2">
    <source>
        <dbReference type="SAM" id="Phobius"/>
    </source>
</evidence>
<evidence type="ECO:0000256" key="1">
    <source>
        <dbReference type="ARBA" id="ARBA00006464"/>
    </source>
</evidence>
<dbReference type="EMBL" id="FNDQ01000004">
    <property type="protein sequence ID" value="SDH45414.1"/>
    <property type="molecule type" value="Genomic_DNA"/>
</dbReference>
<dbReference type="PANTHER" id="PTHR30576">
    <property type="entry name" value="COLANIC BIOSYNTHESIS UDP-GLUCOSE LIPID CARRIER TRANSFERASE"/>
    <property type="match status" value="1"/>
</dbReference>
<keyword evidence="2" id="KW-0812">Transmembrane</keyword>
<organism evidence="4 5">
    <name type="scientific">Myroides phaeus</name>
    <dbReference type="NCBI Taxonomy" id="702745"/>
    <lineage>
        <taxon>Bacteria</taxon>
        <taxon>Pseudomonadati</taxon>
        <taxon>Bacteroidota</taxon>
        <taxon>Flavobacteriia</taxon>
        <taxon>Flavobacteriales</taxon>
        <taxon>Flavobacteriaceae</taxon>
        <taxon>Myroides</taxon>
    </lineage>
</organism>
<comment type="similarity">
    <text evidence="1">Belongs to the bacterial sugar transferase family.</text>
</comment>
<sequence>MYKHFFKRIFDFLAAFFGLLIFSPIFIIVMIGLVIANDGKPFFFQARPGKGGKIFKIVKFKTMNDKKDVDGNLLSDADRLTSIGSFVRKTSLDEMPQLINILKGDMSLIGPRPLLPQYLPLYNAEQARRHEVKPGITGWAQVNGRNAISWKRKFELDVYYVDHISFALDVKIFFLTIKKVFVREGISQEGQATAEAFNGNN</sequence>
<evidence type="ECO:0000313" key="4">
    <source>
        <dbReference type="EMBL" id="SDH45414.1"/>
    </source>
</evidence>
<evidence type="ECO:0000313" key="5">
    <source>
        <dbReference type="Proteomes" id="UP000243588"/>
    </source>
</evidence>
<dbReference type="InterPro" id="IPR003362">
    <property type="entry name" value="Bact_transf"/>
</dbReference>
<reference evidence="5" key="1">
    <citation type="submission" date="2016-10" db="EMBL/GenBank/DDBJ databases">
        <authorList>
            <person name="Varghese N."/>
            <person name="Submissions S."/>
        </authorList>
    </citation>
    <scope>NUCLEOTIDE SEQUENCE [LARGE SCALE GENOMIC DNA]</scope>
    <source>
        <strain evidence="5">DSM 23313</strain>
    </source>
</reference>
<dbReference type="AlphaFoldDB" id="A0A1G8CIX9"/>
<dbReference type="PANTHER" id="PTHR30576:SF8">
    <property type="entry name" value="UNDECAPRENYL-PHOSPHATE GALACTOSE PHOSPHOTRANSFERASE"/>
    <property type="match status" value="1"/>
</dbReference>
<dbReference type="Proteomes" id="UP000243588">
    <property type="component" value="Unassembled WGS sequence"/>
</dbReference>
<keyword evidence="2" id="KW-0472">Membrane</keyword>
<feature type="transmembrane region" description="Helical" evidence="2">
    <location>
        <begin position="12"/>
        <end position="36"/>
    </location>
</feature>
<dbReference type="Pfam" id="PF02397">
    <property type="entry name" value="Bac_transf"/>
    <property type="match status" value="1"/>
</dbReference>
<gene>
    <name evidence="4" type="ORF">SAMN05421818_10473</name>
</gene>
<name>A0A1G8CIX9_9FLAO</name>
<keyword evidence="4" id="KW-0808">Transferase</keyword>
<protein>
    <submittedName>
        <fullName evidence="4">Sugar transferase involved in LPS biosynthesis (Colanic, teichoic acid)</fullName>
    </submittedName>
</protein>